<dbReference type="InterPro" id="IPR000713">
    <property type="entry name" value="Mur_ligase_N"/>
</dbReference>
<keyword evidence="7" id="KW-0547">Nucleotide-binding</keyword>
<feature type="binding site" evidence="7">
    <location>
        <position position="204"/>
    </location>
    <ligand>
        <name>UDP-N-acetyl-alpha-D-muramoyl-L-alanyl-D-glutamate</name>
        <dbReference type="ChEBI" id="CHEBI:83900"/>
    </ligand>
</feature>
<feature type="domain" description="Mur ligase central" evidence="11">
    <location>
        <begin position="125"/>
        <end position="326"/>
    </location>
</feature>
<keyword evidence="5 7" id="KW-0131">Cell cycle</keyword>
<dbReference type="GO" id="GO:0008765">
    <property type="term" value="F:UDP-N-acetylmuramoylalanyl-D-glutamate-2,6-diaminopimelate ligase activity"/>
    <property type="evidence" value="ECO:0007669"/>
    <property type="project" value="UniProtKB-EC"/>
</dbReference>
<dbReference type="SUPFAM" id="SSF53244">
    <property type="entry name" value="MurD-like peptide ligases, peptide-binding domain"/>
    <property type="match status" value="1"/>
</dbReference>
<dbReference type="InterPro" id="IPR005761">
    <property type="entry name" value="UDP-N-AcMur-Glu-dNH2Pim_ligase"/>
</dbReference>
<keyword evidence="2 7" id="KW-0132">Cell division</keyword>
<comment type="caution">
    <text evidence="7">Lacks conserved residue(s) required for the propagation of feature annotation.</text>
</comment>
<evidence type="ECO:0000256" key="3">
    <source>
        <dbReference type="ARBA" id="ARBA00022960"/>
    </source>
</evidence>
<dbReference type="Gene3D" id="3.40.1390.10">
    <property type="entry name" value="MurE/MurF, N-terminal domain"/>
    <property type="match status" value="1"/>
</dbReference>
<evidence type="ECO:0000256" key="8">
    <source>
        <dbReference type="RuleBase" id="RU004135"/>
    </source>
</evidence>
<comment type="function">
    <text evidence="7">Catalyzes the addition of an amino acid to the nucleotide precursor UDP-N-acetylmuramoyl-L-alanyl-D-glutamate (UMAG) in the biosynthesis of bacterial cell-wall peptidoglycan.</text>
</comment>
<evidence type="ECO:0000313" key="13">
    <source>
        <dbReference type="Proteomes" id="UP001597347"/>
    </source>
</evidence>
<evidence type="ECO:0000256" key="5">
    <source>
        <dbReference type="ARBA" id="ARBA00023306"/>
    </source>
</evidence>
<keyword evidence="13" id="KW-1185">Reference proteome</keyword>
<dbReference type="EMBL" id="JBHUEA010000007">
    <property type="protein sequence ID" value="MFD1721165.1"/>
    <property type="molecule type" value="Genomic_DNA"/>
</dbReference>
<evidence type="ECO:0000256" key="4">
    <source>
        <dbReference type="ARBA" id="ARBA00022984"/>
    </source>
</evidence>
<feature type="binding site" evidence="7">
    <location>
        <begin position="127"/>
        <end position="133"/>
    </location>
    <ligand>
        <name>ATP</name>
        <dbReference type="ChEBI" id="CHEBI:30616"/>
    </ligand>
</feature>
<name>A0ABW4LEH6_9MICO</name>
<feature type="binding site" evidence="7">
    <location>
        <position position="196"/>
    </location>
    <ligand>
        <name>UDP-N-acetyl-alpha-D-muramoyl-L-alanyl-D-glutamate</name>
        <dbReference type="ChEBI" id="CHEBI:83900"/>
    </ligand>
</feature>
<comment type="caution">
    <text evidence="12">The sequence shown here is derived from an EMBL/GenBank/DDBJ whole genome shotgun (WGS) entry which is preliminary data.</text>
</comment>
<reference evidence="13" key="1">
    <citation type="journal article" date="2019" name="Int. J. Syst. Evol. Microbiol.">
        <title>The Global Catalogue of Microorganisms (GCM) 10K type strain sequencing project: providing services to taxonomists for standard genome sequencing and annotation.</title>
        <authorList>
            <consortium name="The Broad Institute Genomics Platform"/>
            <consortium name="The Broad Institute Genome Sequencing Center for Infectious Disease"/>
            <person name="Wu L."/>
            <person name="Ma J."/>
        </authorList>
    </citation>
    <scope>NUCLEOTIDE SEQUENCE [LARGE SCALE GENOMIC DNA]</scope>
    <source>
        <strain evidence="13">CGMCC 1.12471</strain>
    </source>
</reference>
<dbReference type="PANTHER" id="PTHR23135">
    <property type="entry name" value="MUR LIGASE FAMILY MEMBER"/>
    <property type="match status" value="1"/>
</dbReference>
<keyword evidence="4 7" id="KW-0573">Peptidoglycan synthesis</keyword>
<feature type="domain" description="Mur ligase C-terminal" evidence="10">
    <location>
        <begin position="353"/>
        <end position="481"/>
    </location>
</feature>
<evidence type="ECO:0000313" key="12">
    <source>
        <dbReference type="EMBL" id="MFD1721165.1"/>
    </source>
</evidence>
<sequence length="521" mass="55326">MPAPVPSPFLPEHPTPVRLADLAERFGFEGDAGDAEVTGISLGTAAVRPGDLFVALQGVRGHGADYAQQAADAGAAAILTDEAGRERAEAAGLPVLVTAEPRNVLGDLAAALYGTRDDHPLLLGVTGTNGKTSTVHLLAGLLDLLDVPNGLSSTAERRVGEERRVAGLTTPEATELHALVARMREAGVEAAAVEVSAQGLSRHRLDGVHFDVAGFTNLSHDHLDDYADMEEYYRAKAVLFQPDRTARAVVSLDTAWGDRVVADARVPVATIVQGEAREADWHVVVVEETQAHTAFVLTGPGGLRFETRIPVLGAHMAANAGLAIVMLLEAGYDVERIRRAVEGPRGMAVTLPGRTELVSGAGAPAVYVDFGHSPHAFQETLAAVRAVTPGKVLMLFGADGDRDATKRADMSRAAVEGSDVLVITDHHPRFEDPASIRATLLAAAREVAPDHPLYEEGQPEKAIRLAVSLVEPGDAILWAGPGHQNYRDIRGVRTDYSARREARAALREAGYEAAESRDLQR</sequence>
<evidence type="ECO:0000256" key="1">
    <source>
        <dbReference type="ARBA" id="ARBA00005898"/>
    </source>
</evidence>
<comment type="similarity">
    <text evidence="1 7">Belongs to the MurCDEF family. MurE subfamily.</text>
</comment>
<dbReference type="PANTHER" id="PTHR23135:SF4">
    <property type="entry name" value="UDP-N-ACETYLMURAMOYL-L-ALANYL-D-GLUTAMATE--2,6-DIAMINOPIMELATE LIGASE MURE HOMOLOG, CHLOROPLASTIC"/>
    <property type="match status" value="1"/>
</dbReference>
<comment type="cofactor">
    <cofactor evidence="7">
        <name>Mg(2+)</name>
        <dbReference type="ChEBI" id="CHEBI:18420"/>
    </cofactor>
</comment>
<dbReference type="Gene3D" id="3.40.1190.10">
    <property type="entry name" value="Mur-like, catalytic domain"/>
    <property type="match status" value="1"/>
</dbReference>
<evidence type="ECO:0000256" key="6">
    <source>
        <dbReference type="ARBA" id="ARBA00023316"/>
    </source>
</evidence>
<organism evidence="12 13">
    <name type="scientific">Amnibacterium endophyticum</name>
    <dbReference type="NCBI Taxonomy" id="2109337"/>
    <lineage>
        <taxon>Bacteria</taxon>
        <taxon>Bacillati</taxon>
        <taxon>Actinomycetota</taxon>
        <taxon>Actinomycetes</taxon>
        <taxon>Micrococcales</taxon>
        <taxon>Microbacteriaceae</taxon>
        <taxon>Amnibacterium</taxon>
    </lineage>
</organism>
<comment type="pathway">
    <text evidence="7 8">Cell wall biogenesis; peptidoglycan biosynthesis.</text>
</comment>
<accession>A0ABW4LEH6</accession>
<dbReference type="Pfam" id="PF02875">
    <property type="entry name" value="Mur_ligase_C"/>
    <property type="match status" value="1"/>
</dbReference>
<comment type="subcellular location">
    <subcellularLocation>
        <location evidence="7 8">Cytoplasm</location>
    </subcellularLocation>
</comment>
<dbReference type="InterPro" id="IPR036615">
    <property type="entry name" value="Mur_ligase_C_dom_sf"/>
</dbReference>
<keyword evidence="6 7" id="KW-0961">Cell wall biogenesis/degradation</keyword>
<dbReference type="Proteomes" id="UP001597347">
    <property type="component" value="Unassembled WGS sequence"/>
</dbReference>
<keyword evidence="7" id="KW-0067">ATP-binding</keyword>
<feature type="domain" description="Mur ligase N-terminal catalytic" evidence="9">
    <location>
        <begin position="36"/>
        <end position="112"/>
    </location>
</feature>
<dbReference type="RefSeq" id="WP_377933147.1">
    <property type="nucleotide sequence ID" value="NZ_JBHUEA010000007.1"/>
</dbReference>
<protein>
    <recommendedName>
        <fullName evidence="7">UDP-N-acetylmuramyl-tripeptide synthetase</fullName>
        <ecNumber evidence="7">6.3.2.-</ecNumber>
    </recommendedName>
    <alternativeName>
        <fullName evidence="7">UDP-MurNAc-tripeptide synthetase</fullName>
    </alternativeName>
</protein>
<dbReference type="SUPFAM" id="SSF53623">
    <property type="entry name" value="MurD-like peptide ligases, catalytic domain"/>
    <property type="match status" value="1"/>
</dbReference>
<comment type="PTM">
    <text evidence="7">Carboxylation is probably crucial for Mg(2+) binding and, consequently, for the gamma-phosphate positioning of ATP.</text>
</comment>
<proteinExistence type="inferred from homology"/>
<keyword evidence="7" id="KW-0963">Cytoplasm</keyword>
<gene>
    <name evidence="7" type="primary">murE</name>
    <name evidence="12" type="ORF">ACFSBI_06340</name>
</gene>
<dbReference type="Gene3D" id="3.90.190.20">
    <property type="entry name" value="Mur ligase, C-terminal domain"/>
    <property type="match status" value="1"/>
</dbReference>
<dbReference type="InterPro" id="IPR013221">
    <property type="entry name" value="Mur_ligase_cen"/>
</dbReference>
<feature type="binding site" evidence="7">
    <location>
        <begin position="169"/>
        <end position="170"/>
    </location>
    <ligand>
        <name>UDP-N-acetyl-alpha-D-muramoyl-L-alanyl-D-glutamate</name>
        <dbReference type="ChEBI" id="CHEBI:83900"/>
    </ligand>
</feature>
<dbReference type="NCBIfam" id="TIGR01085">
    <property type="entry name" value="murE"/>
    <property type="match status" value="1"/>
</dbReference>
<evidence type="ECO:0000259" key="9">
    <source>
        <dbReference type="Pfam" id="PF01225"/>
    </source>
</evidence>
<evidence type="ECO:0000256" key="7">
    <source>
        <dbReference type="HAMAP-Rule" id="MF_00208"/>
    </source>
</evidence>
<dbReference type="HAMAP" id="MF_00208">
    <property type="entry name" value="MurE"/>
    <property type="match status" value="1"/>
</dbReference>
<feature type="binding site" evidence="7">
    <location>
        <position position="44"/>
    </location>
    <ligand>
        <name>UDP-N-acetyl-alpha-D-muramoyl-L-alanyl-D-glutamate</name>
        <dbReference type="ChEBI" id="CHEBI:83900"/>
    </ligand>
</feature>
<feature type="binding site" evidence="7">
    <location>
        <position position="42"/>
    </location>
    <ligand>
        <name>UDP-N-acetyl-alpha-D-muramoyl-L-alanyl-D-glutamate</name>
        <dbReference type="ChEBI" id="CHEBI:83900"/>
    </ligand>
</feature>
<evidence type="ECO:0000259" key="11">
    <source>
        <dbReference type="Pfam" id="PF08245"/>
    </source>
</evidence>
<dbReference type="InterPro" id="IPR036565">
    <property type="entry name" value="Mur-like_cat_sf"/>
</dbReference>
<keyword evidence="7 12" id="KW-0436">Ligase</keyword>
<dbReference type="EC" id="6.3.2.-" evidence="7"/>
<feature type="modified residue" description="N6-carboxylysine" evidence="7">
    <location>
        <position position="236"/>
    </location>
</feature>
<dbReference type="InterPro" id="IPR004101">
    <property type="entry name" value="Mur_ligase_C"/>
</dbReference>
<dbReference type="SUPFAM" id="SSF63418">
    <property type="entry name" value="MurE/MurF N-terminal domain"/>
    <property type="match status" value="1"/>
</dbReference>
<keyword evidence="7" id="KW-0460">Magnesium</keyword>
<evidence type="ECO:0000256" key="2">
    <source>
        <dbReference type="ARBA" id="ARBA00022618"/>
    </source>
</evidence>
<evidence type="ECO:0000259" key="10">
    <source>
        <dbReference type="Pfam" id="PF02875"/>
    </source>
</evidence>
<dbReference type="Pfam" id="PF08245">
    <property type="entry name" value="Mur_ligase_M"/>
    <property type="match status" value="1"/>
</dbReference>
<dbReference type="InterPro" id="IPR035911">
    <property type="entry name" value="MurE/MurF_N"/>
</dbReference>
<dbReference type="Pfam" id="PF01225">
    <property type="entry name" value="Mur_ligase"/>
    <property type="match status" value="1"/>
</dbReference>
<keyword evidence="3 7" id="KW-0133">Cell shape</keyword>